<accession>A0A9P8TLZ1</accession>
<proteinExistence type="predicted"/>
<name>A0A9P8TLZ1_WICPI</name>
<dbReference type="Proteomes" id="UP000774326">
    <property type="component" value="Unassembled WGS sequence"/>
</dbReference>
<dbReference type="Pfam" id="PF13259">
    <property type="entry name" value="clamp_Gag1-like"/>
    <property type="match status" value="1"/>
</dbReference>
<comment type="caution">
    <text evidence="3">The sequence shown here is derived from an EMBL/GenBank/DDBJ whole genome shotgun (WGS) entry which is preliminary data.</text>
</comment>
<feature type="domain" description="Gag1-like clamp" evidence="2">
    <location>
        <begin position="173"/>
        <end position="255"/>
    </location>
</feature>
<reference evidence="3" key="1">
    <citation type="journal article" date="2021" name="Open Biol.">
        <title>Shared evolutionary footprints suggest mitochondrial oxidative damage underlies multiple complex I losses in fungi.</title>
        <authorList>
            <person name="Schikora-Tamarit M.A."/>
            <person name="Marcet-Houben M."/>
            <person name="Nosek J."/>
            <person name="Gabaldon T."/>
        </authorList>
    </citation>
    <scope>NUCLEOTIDE SEQUENCE</scope>
    <source>
        <strain evidence="3">CBS2887</strain>
    </source>
</reference>
<dbReference type="InterPro" id="IPR053274">
    <property type="entry name" value="Fluconazole_resistance"/>
</dbReference>
<evidence type="ECO:0000259" key="2">
    <source>
        <dbReference type="Pfam" id="PF13259"/>
    </source>
</evidence>
<feature type="compositionally biased region" description="Polar residues" evidence="1">
    <location>
        <begin position="52"/>
        <end position="67"/>
    </location>
</feature>
<dbReference type="InterPro" id="IPR025124">
    <property type="entry name" value="Gag1-like_clamp"/>
</dbReference>
<keyword evidence="4" id="KW-1185">Reference proteome</keyword>
<dbReference type="OrthoDB" id="5576875at2759"/>
<dbReference type="AlphaFoldDB" id="A0A9P8TLZ1"/>
<reference evidence="3" key="2">
    <citation type="submission" date="2021-01" db="EMBL/GenBank/DDBJ databases">
        <authorList>
            <person name="Schikora-Tamarit M.A."/>
        </authorList>
    </citation>
    <scope>NUCLEOTIDE SEQUENCE</scope>
    <source>
        <strain evidence="3">CBS2887</strain>
    </source>
</reference>
<organism evidence="3 4">
    <name type="scientific">Wickerhamomyces pijperi</name>
    <name type="common">Yeast</name>
    <name type="synonym">Pichia pijperi</name>
    <dbReference type="NCBI Taxonomy" id="599730"/>
    <lineage>
        <taxon>Eukaryota</taxon>
        <taxon>Fungi</taxon>
        <taxon>Dikarya</taxon>
        <taxon>Ascomycota</taxon>
        <taxon>Saccharomycotina</taxon>
        <taxon>Saccharomycetes</taxon>
        <taxon>Phaffomycetales</taxon>
        <taxon>Wickerhamomycetaceae</taxon>
        <taxon>Wickerhamomyces</taxon>
    </lineage>
</organism>
<gene>
    <name evidence="3" type="ORF">WICPIJ_005265</name>
</gene>
<feature type="region of interest" description="Disordered" evidence="1">
    <location>
        <begin position="1"/>
        <end position="67"/>
    </location>
</feature>
<dbReference type="PANTHER" id="PTHR28065:SF1">
    <property type="entry name" value="DUF4050 DOMAIN-CONTAINING PROTEIN"/>
    <property type="match status" value="1"/>
</dbReference>
<protein>
    <recommendedName>
        <fullName evidence="2">Gag1-like clamp domain-containing protein</fullName>
    </recommendedName>
</protein>
<dbReference type="EMBL" id="JAEUBG010002963">
    <property type="protein sequence ID" value="KAH3683746.1"/>
    <property type="molecule type" value="Genomic_DNA"/>
</dbReference>
<sequence length="262" mass="29476">MSKSSASYHTGSEHQPLATTQLQKQSDDSKSTKSQSNKPEGSGTLRKEPSKIGNTLQPKETNNSTGKRSILRSIRNFFFRATLNISMAKYKIRQLAEEVLSSDEVVNELFLVTSSSSVNSSLLEQEDTETTNNQSTNIIPATEHSDNSLPNFKDFDAVSEANTLRDPDTPFVQGDKIWSKRREIWLNSTEDDRVRTKQRQLDGQQVTNLNNVGKENYAIIYNSLIEKSKTLKKPMNLKDAIKVIDSGWTAAKKWERATQGLM</sequence>
<evidence type="ECO:0000313" key="4">
    <source>
        <dbReference type="Proteomes" id="UP000774326"/>
    </source>
</evidence>
<evidence type="ECO:0000256" key="1">
    <source>
        <dbReference type="SAM" id="MobiDB-lite"/>
    </source>
</evidence>
<feature type="compositionally biased region" description="Polar residues" evidence="1">
    <location>
        <begin position="1"/>
        <end position="10"/>
    </location>
</feature>
<evidence type="ECO:0000313" key="3">
    <source>
        <dbReference type="EMBL" id="KAH3683746.1"/>
    </source>
</evidence>
<dbReference type="PANTHER" id="PTHR28065">
    <property type="entry name" value="FREQUENIN"/>
    <property type="match status" value="1"/>
</dbReference>